<comment type="caution">
    <text evidence="2">The sequence shown here is derived from an EMBL/GenBank/DDBJ whole genome shotgun (WGS) entry which is preliminary data.</text>
</comment>
<dbReference type="InterPro" id="IPR039871">
    <property type="entry name" value="FAM8A1"/>
</dbReference>
<evidence type="ECO:0000313" key="2">
    <source>
        <dbReference type="EMBL" id="KAL3321298.1"/>
    </source>
</evidence>
<evidence type="ECO:0000256" key="1">
    <source>
        <dbReference type="SAM" id="Phobius"/>
    </source>
</evidence>
<keyword evidence="1" id="KW-0812">Transmembrane</keyword>
<accession>A0ABD2QPE4</accession>
<sequence length="304" mass="35307">MNKSWKLFHDQLKLWVDRYPSRIVKTQDQIEYEEYLSTYYAQKKYSEEMETFSHATRSPGTQNRQNPQDSMAMRNNRFAVAHPIARLAAEFIDFILMLIFKIFLVFILHCIPMLSNLIESMSFDIVTQLIARNFSNLAFLATTLVNGDSEMNIDHLFLRILKSFSLELRDLNYFIFVELLSRFIRSLVEWVLISKNFFDDTPGGSTPGKWFLNLKVVSCDLIVSRGANVVEVYPGTNPGFFRSFVRSQIKELSYFTIFYFICILTCQHNRSPYDLFAGTVVVRSLPTVDPDPSLNNPQHHGDTD</sequence>
<evidence type="ECO:0000313" key="3">
    <source>
        <dbReference type="Proteomes" id="UP001626550"/>
    </source>
</evidence>
<name>A0ABD2QPE4_9PLAT</name>
<protein>
    <submittedName>
        <fullName evidence="2">Family with sequence similarity 8, member A1</fullName>
    </submittedName>
</protein>
<dbReference type="Proteomes" id="UP001626550">
    <property type="component" value="Unassembled WGS sequence"/>
</dbReference>
<keyword evidence="3" id="KW-1185">Reference proteome</keyword>
<dbReference type="PANTHER" id="PTHR13659:SF5">
    <property type="entry name" value="PROTEIN FAM8A1"/>
    <property type="match status" value="1"/>
</dbReference>
<dbReference type="PANTHER" id="PTHR13659">
    <property type="entry name" value="AUTOSOMAL HIGHLY CONSERVED PROTEIN"/>
    <property type="match status" value="1"/>
</dbReference>
<proteinExistence type="predicted"/>
<keyword evidence="1" id="KW-0472">Membrane</keyword>
<organism evidence="2 3">
    <name type="scientific">Cichlidogyrus casuarinus</name>
    <dbReference type="NCBI Taxonomy" id="1844966"/>
    <lineage>
        <taxon>Eukaryota</taxon>
        <taxon>Metazoa</taxon>
        <taxon>Spiralia</taxon>
        <taxon>Lophotrochozoa</taxon>
        <taxon>Platyhelminthes</taxon>
        <taxon>Monogenea</taxon>
        <taxon>Monopisthocotylea</taxon>
        <taxon>Dactylogyridea</taxon>
        <taxon>Ancyrocephalidae</taxon>
        <taxon>Cichlidogyrus</taxon>
    </lineage>
</organism>
<dbReference type="EMBL" id="JBJKFK010000001">
    <property type="protein sequence ID" value="KAL3321298.1"/>
    <property type="molecule type" value="Genomic_DNA"/>
</dbReference>
<feature type="transmembrane region" description="Helical" evidence="1">
    <location>
        <begin position="94"/>
        <end position="114"/>
    </location>
</feature>
<reference evidence="2 3" key="1">
    <citation type="submission" date="2024-11" db="EMBL/GenBank/DDBJ databases">
        <title>Adaptive evolution of stress response genes in parasites aligns with host niche diversity.</title>
        <authorList>
            <person name="Hahn C."/>
            <person name="Resl P."/>
        </authorList>
    </citation>
    <scope>NUCLEOTIDE SEQUENCE [LARGE SCALE GENOMIC DNA]</scope>
    <source>
        <strain evidence="2">EGGRZ-B1_66</strain>
        <tissue evidence="2">Body</tissue>
    </source>
</reference>
<dbReference type="AlphaFoldDB" id="A0ABD2QPE4"/>
<gene>
    <name evidence="2" type="primary">FAM8A1</name>
    <name evidence="2" type="ORF">Ciccas_000005</name>
</gene>
<keyword evidence="1" id="KW-1133">Transmembrane helix</keyword>